<dbReference type="AlphaFoldDB" id="A0AAV4RYQ2"/>
<name>A0AAV4RYQ2_9ARAC</name>
<accession>A0AAV4RYQ2</accession>
<dbReference type="Proteomes" id="UP001054837">
    <property type="component" value="Unassembled WGS sequence"/>
</dbReference>
<keyword evidence="2" id="KW-1185">Reference proteome</keyword>
<proteinExistence type="predicted"/>
<organism evidence="1 2">
    <name type="scientific">Caerostris darwini</name>
    <dbReference type="NCBI Taxonomy" id="1538125"/>
    <lineage>
        <taxon>Eukaryota</taxon>
        <taxon>Metazoa</taxon>
        <taxon>Ecdysozoa</taxon>
        <taxon>Arthropoda</taxon>
        <taxon>Chelicerata</taxon>
        <taxon>Arachnida</taxon>
        <taxon>Araneae</taxon>
        <taxon>Araneomorphae</taxon>
        <taxon>Entelegynae</taxon>
        <taxon>Araneoidea</taxon>
        <taxon>Araneidae</taxon>
        <taxon>Caerostris</taxon>
    </lineage>
</organism>
<comment type="caution">
    <text evidence="1">The sequence shown here is derived from an EMBL/GenBank/DDBJ whole genome shotgun (WGS) entry which is preliminary data.</text>
</comment>
<protein>
    <submittedName>
        <fullName evidence="1">Uncharacterized protein</fullName>
    </submittedName>
</protein>
<sequence>MVPPYPLFVLVDREPLLKNEAGDANLTAVTSTKIAYDSARNDNASFLQKACNLIKPVSSSQGIILWTPIDNRYFNNPTKELHSSSALYVSILFLVTEGRWMSQYSFRLLI</sequence>
<dbReference type="EMBL" id="BPLQ01006978">
    <property type="protein sequence ID" value="GIY26880.1"/>
    <property type="molecule type" value="Genomic_DNA"/>
</dbReference>
<reference evidence="1 2" key="1">
    <citation type="submission" date="2021-06" db="EMBL/GenBank/DDBJ databases">
        <title>Caerostris darwini draft genome.</title>
        <authorList>
            <person name="Kono N."/>
            <person name="Arakawa K."/>
        </authorList>
    </citation>
    <scope>NUCLEOTIDE SEQUENCE [LARGE SCALE GENOMIC DNA]</scope>
</reference>
<evidence type="ECO:0000313" key="1">
    <source>
        <dbReference type="EMBL" id="GIY26880.1"/>
    </source>
</evidence>
<gene>
    <name evidence="1" type="ORF">CDAR_480871</name>
</gene>
<evidence type="ECO:0000313" key="2">
    <source>
        <dbReference type="Proteomes" id="UP001054837"/>
    </source>
</evidence>